<protein>
    <submittedName>
        <fullName evidence="3">Sugar phosphate isomerase/epimerase</fullName>
    </submittedName>
</protein>
<name>A0A4Q1C3I6_9BACT</name>
<evidence type="ECO:0000259" key="2">
    <source>
        <dbReference type="Pfam" id="PF01261"/>
    </source>
</evidence>
<accession>A0A4Q1C3I6</accession>
<feature type="chain" id="PRO_5020485764" evidence="1">
    <location>
        <begin position="25"/>
        <end position="322"/>
    </location>
</feature>
<dbReference type="InterPro" id="IPR006311">
    <property type="entry name" value="TAT_signal"/>
</dbReference>
<dbReference type="InterPro" id="IPR036237">
    <property type="entry name" value="Xyl_isomerase-like_sf"/>
</dbReference>
<dbReference type="InterPro" id="IPR013022">
    <property type="entry name" value="Xyl_isomerase-like_TIM-brl"/>
</dbReference>
<evidence type="ECO:0000313" key="4">
    <source>
        <dbReference type="Proteomes" id="UP000290218"/>
    </source>
</evidence>
<dbReference type="InterPro" id="IPR050312">
    <property type="entry name" value="IolE/XylAMocC-like"/>
</dbReference>
<feature type="domain" description="Xylose isomerase-like TIM barrel" evidence="2">
    <location>
        <begin position="72"/>
        <end position="297"/>
    </location>
</feature>
<comment type="caution">
    <text evidence="3">The sequence shown here is derived from an EMBL/GenBank/DDBJ whole genome shotgun (WGS) entry which is preliminary data.</text>
</comment>
<dbReference type="AlphaFoldDB" id="A0A4Q1C3I6"/>
<reference evidence="3 4" key="1">
    <citation type="submission" date="2019-01" db="EMBL/GenBank/DDBJ databases">
        <title>Lacunisphaera sp. strain TWA-58.</title>
        <authorList>
            <person name="Chen W.-M."/>
        </authorList>
    </citation>
    <scope>NUCLEOTIDE SEQUENCE [LARGE SCALE GENOMIC DNA]</scope>
    <source>
        <strain evidence="3 4">TWA-58</strain>
    </source>
</reference>
<evidence type="ECO:0000256" key="1">
    <source>
        <dbReference type="SAM" id="SignalP"/>
    </source>
</evidence>
<keyword evidence="3" id="KW-0413">Isomerase</keyword>
<gene>
    <name evidence="3" type="ORF">ESB00_13720</name>
</gene>
<keyword evidence="4" id="KW-1185">Reference proteome</keyword>
<dbReference type="RefSeq" id="WP_129048367.1">
    <property type="nucleotide sequence ID" value="NZ_SDHX01000002.1"/>
</dbReference>
<evidence type="ECO:0000313" key="3">
    <source>
        <dbReference type="EMBL" id="RXK52775.1"/>
    </source>
</evidence>
<dbReference type="EMBL" id="SDHX01000002">
    <property type="protein sequence ID" value="RXK52775.1"/>
    <property type="molecule type" value="Genomic_DNA"/>
</dbReference>
<proteinExistence type="predicted"/>
<dbReference type="PANTHER" id="PTHR12110:SF53">
    <property type="entry name" value="BLR5974 PROTEIN"/>
    <property type="match status" value="1"/>
</dbReference>
<feature type="signal peptide" evidence="1">
    <location>
        <begin position="1"/>
        <end position="24"/>
    </location>
</feature>
<dbReference type="SUPFAM" id="SSF51658">
    <property type="entry name" value="Xylose isomerase-like"/>
    <property type="match status" value="1"/>
</dbReference>
<sequence>MSTPLTRRHFLATSVALPVGLAGALSLGAAAPTIRTGGPRLKLSLNAFSFLELLNANAKDASQGVDLFKVCDFCAEHGFDGVDVTGYFFPGYPGVPTDDYIYRLKRHAFNLGLGLSGTGVRNDFTTADAAVRAAGVQRVKNWIEVAAKLGAPCVRAFADSQPPFRNWQQASGNATRETVEGWVAEALQECAEHGEKFGVIVAVQNHGDFISTGPEHLSLHRRVNHAWCAPLVDTGKYLTADPYADIALVAPLAVNWQVKETLQSTMTSPRIDLPRLLNVIRQSGYRGYLPIETLRMGRMDYDSFKEIPRMLAELRAAIEATA</sequence>
<dbReference type="PANTHER" id="PTHR12110">
    <property type="entry name" value="HYDROXYPYRUVATE ISOMERASE"/>
    <property type="match status" value="1"/>
</dbReference>
<organism evidence="3 4">
    <name type="scientific">Oleiharenicola lentus</name>
    <dbReference type="NCBI Taxonomy" id="2508720"/>
    <lineage>
        <taxon>Bacteria</taxon>
        <taxon>Pseudomonadati</taxon>
        <taxon>Verrucomicrobiota</taxon>
        <taxon>Opitutia</taxon>
        <taxon>Opitutales</taxon>
        <taxon>Opitutaceae</taxon>
        <taxon>Oleiharenicola</taxon>
    </lineage>
</organism>
<dbReference type="PROSITE" id="PS51318">
    <property type="entry name" value="TAT"/>
    <property type="match status" value="1"/>
</dbReference>
<dbReference type="Proteomes" id="UP000290218">
    <property type="component" value="Unassembled WGS sequence"/>
</dbReference>
<dbReference type="Gene3D" id="3.20.20.150">
    <property type="entry name" value="Divalent-metal-dependent TIM barrel enzymes"/>
    <property type="match status" value="1"/>
</dbReference>
<dbReference type="OrthoDB" id="127797at2"/>
<dbReference type="GO" id="GO:0016853">
    <property type="term" value="F:isomerase activity"/>
    <property type="evidence" value="ECO:0007669"/>
    <property type="project" value="UniProtKB-KW"/>
</dbReference>
<dbReference type="Pfam" id="PF01261">
    <property type="entry name" value="AP_endonuc_2"/>
    <property type="match status" value="1"/>
</dbReference>
<keyword evidence="1" id="KW-0732">Signal</keyword>